<sequence>MHRMLYLAAPAMLGAVALLLPAASTAATGTVPARSGFTAFATPTQASTPQGVDVAADGNVWYSETSAGKIAVLRPDRSSAEYPLPDGGQPFILKAGKDGIWFTDQVHRAIGHLDPRSGAVVEYAIPSREKPYFIQLAPDGSQWFTVTAGIGRLAPDGSITEWTVRLEHPDDHLEQLSLDRHGNVWFVERNYAGAGPKGTNKVRRLNPGTNVITTYLVPTAGGTPSGVIANADGTVWVSEYYGNALALLDPGVAPHTDETTAPATHAAKQQAATVARTVTARTSATRTPATPSTSEVKPSVTRGWIEYPLPVANANAEDMRVDSQGRVWFEQDAGFIGILDPKTRLITEYTIAPPNSGYYNIALQQRAGLLWFTEAGGSGATTTSIANLDIGH</sequence>
<dbReference type="AlphaFoldDB" id="A0A1I2J8L7"/>
<dbReference type="GO" id="GO:0016829">
    <property type="term" value="F:lyase activity"/>
    <property type="evidence" value="ECO:0007669"/>
    <property type="project" value="UniProtKB-KW"/>
</dbReference>
<evidence type="ECO:0000313" key="3">
    <source>
        <dbReference type="EMBL" id="SFF50398.1"/>
    </source>
</evidence>
<dbReference type="InterPro" id="IPR015943">
    <property type="entry name" value="WD40/YVTN_repeat-like_dom_sf"/>
</dbReference>
<evidence type="ECO:0000256" key="1">
    <source>
        <dbReference type="SAM" id="MobiDB-lite"/>
    </source>
</evidence>
<proteinExistence type="predicted"/>
<accession>A0A1I2J8L7</accession>
<protein>
    <submittedName>
        <fullName evidence="3">Virginiamycin B lyase</fullName>
    </submittedName>
</protein>
<dbReference type="EMBL" id="FONH01000022">
    <property type="protein sequence ID" value="SFF50398.1"/>
    <property type="molecule type" value="Genomic_DNA"/>
</dbReference>
<dbReference type="RefSeq" id="WP_051548532.1">
    <property type="nucleotide sequence ID" value="NZ_FONH01000022.1"/>
</dbReference>
<dbReference type="Pfam" id="PF24684">
    <property type="entry name" value="Vgb_lyase"/>
    <property type="match status" value="1"/>
</dbReference>
<dbReference type="SUPFAM" id="SSF101898">
    <property type="entry name" value="NHL repeat"/>
    <property type="match status" value="1"/>
</dbReference>
<feature type="region of interest" description="Disordered" evidence="1">
    <location>
        <begin position="278"/>
        <end position="297"/>
    </location>
</feature>
<dbReference type="PANTHER" id="PTHR40274">
    <property type="entry name" value="VIRGINIAMYCIN B LYASE"/>
    <property type="match status" value="1"/>
</dbReference>
<evidence type="ECO:0000256" key="2">
    <source>
        <dbReference type="SAM" id="SignalP"/>
    </source>
</evidence>
<keyword evidence="2" id="KW-0732">Signal</keyword>
<reference evidence="4" key="1">
    <citation type="submission" date="2016-10" db="EMBL/GenBank/DDBJ databases">
        <authorList>
            <person name="Varghese N."/>
            <person name="Submissions S."/>
        </authorList>
    </citation>
    <scope>NUCLEOTIDE SEQUENCE [LARGE SCALE GENOMIC DNA]</scope>
    <source>
        <strain evidence="4">UNC178MFTsu3.1</strain>
    </source>
</reference>
<dbReference type="Gene3D" id="2.130.10.10">
    <property type="entry name" value="YVTN repeat-like/Quinoprotein amine dehydrogenase"/>
    <property type="match status" value="2"/>
</dbReference>
<keyword evidence="3" id="KW-0456">Lyase</keyword>
<feature type="compositionally biased region" description="Low complexity" evidence="1">
    <location>
        <begin position="278"/>
        <end position="294"/>
    </location>
</feature>
<dbReference type="Proteomes" id="UP000199477">
    <property type="component" value="Unassembled WGS sequence"/>
</dbReference>
<dbReference type="InterPro" id="IPR051344">
    <property type="entry name" value="Vgb"/>
</dbReference>
<organism evidence="3 4">
    <name type="scientific">Dyella marensis</name>
    <dbReference type="NCBI Taxonomy" id="500610"/>
    <lineage>
        <taxon>Bacteria</taxon>
        <taxon>Pseudomonadati</taxon>
        <taxon>Pseudomonadota</taxon>
        <taxon>Gammaproteobacteria</taxon>
        <taxon>Lysobacterales</taxon>
        <taxon>Rhodanobacteraceae</taxon>
        <taxon>Dyella</taxon>
    </lineage>
</organism>
<dbReference type="PANTHER" id="PTHR40274:SF3">
    <property type="entry name" value="VIRGINIAMYCIN B LYASE"/>
    <property type="match status" value="1"/>
</dbReference>
<evidence type="ECO:0000313" key="4">
    <source>
        <dbReference type="Proteomes" id="UP000199477"/>
    </source>
</evidence>
<name>A0A1I2J8L7_9GAMM</name>
<feature type="chain" id="PRO_5011692997" evidence="2">
    <location>
        <begin position="27"/>
        <end position="392"/>
    </location>
</feature>
<keyword evidence="4" id="KW-1185">Reference proteome</keyword>
<gene>
    <name evidence="3" type="ORF">SAMN02799615_03868</name>
</gene>
<dbReference type="STRING" id="500610.SAMN02799615_03868"/>
<feature type="signal peptide" evidence="2">
    <location>
        <begin position="1"/>
        <end position="26"/>
    </location>
</feature>